<reference evidence="1" key="2">
    <citation type="journal article" date="2015" name="Data Brief">
        <title>Shoot transcriptome of the giant reed, Arundo donax.</title>
        <authorList>
            <person name="Barrero R.A."/>
            <person name="Guerrero F.D."/>
            <person name="Moolhuijzen P."/>
            <person name="Goolsby J.A."/>
            <person name="Tidwell J."/>
            <person name="Bellgard S.E."/>
            <person name="Bellgard M.I."/>
        </authorList>
    </citation>
    <scope>NUCLEOTIDE SEQUENCE</scope>
    <source>
        <tissue evidence="1">Shoot tissue taken approximately 20 cm above the soil surface</tissue>
    </source>
</reference>
<name>A0A0A9HQY2_ARUDO</name>
<dbReference type="AlphaFoldDB" id="A0A0A9HQY2"/>
<accession>A0A0A9HQY2</accession>
<reference evidence="1" key="1">
    <citation type="submission" date="2014-09" db="EMBL/GenBank/DDBJ databases">
        <authorList>
            <person name="Magalhaes I.L.F."/>
            <person name="Oliveira U."/>
            <person name="Santos F.R."/>
            <person name="Vidigal T.H.D.A."/>
            <person name="Brescovit A.D."/>
            <person name="Santos A.J."/>
        </authorList>
    </citation>
    <scope>NUCLEOTIDE SEQUENCE</scope>
    <source>
        <tissue evidence="1">Shoot tissue taken approximately 20 cm above the soil surface</tissue>
    </source>
</reference>
<evidence type="ECO:0000313" key="1">
    <source>
        <dbReference type="EMBL" id="JAE37311.1"/>
    </source>
</evidence>
<organism evidence="1">
    <name type="scientific">Arundo donax</name>
    <name type="common">Giant reed</name>
    <name type="synonym">Donax arundinaceus</name>
    <dbReference type="NCBI Taxonomy" id="35708"/>
    <lineage>
        <taxon>Eukaryota</taxon>
        <taxon>Viridiplantae</taxon>
        <taxon>Streptophyta</taxon>
        <taxon>Embryophyta</taxon>
        <taxon>Tracheophyta</taxon>
        <taxon>Spermatophyta</taxon>
        <taxon>Magnoliopsida</taxon>
        <taxon>Liliopsida</taxon>
        <taxon>Poales</taxon>
        <taxon>Poaceae</taxon>
        <taxon>PACMAD clade</taxon>
        <taxon>Arundinoideae</taxon>
        <taxon>Arundineae</taxon>
        <taxon>Arundo</taxon>
    </lineage>
</organism>
<proteinExistence type="predicted"/>
<dbReference type="EMBL" id="GBRH01160585">
    <property type="protein sequence ID" value="JAE37311.1"/>
    <property type="molecule type" value="Transcribed_RNA"/>
</dbReference>
<protein>
    <submittedName>
        <fullName evidence="1">Uncharacterized protein</fullName>
    </submittedName>
</protein>
<sequence>MNGSNLSNCVANNRFHFSILLQSNHPMFISAIFVNISTRKTGRLLNSEQIFF</sequence>